<dbReference type="PANTHER" id="PTHR34822:SF1">
    <property type="entry name" value="GRPB FAMILY PROTEIN"/>
    <property type="match status" value="1"/>
</dbReference>
<feature type="region of interest" description="Disordered" evidence="1">
    <location>
        <begin position="84"/>
        <end position="105"/>
    </location>
</feature>
<evidence type="ECO:0000313" key="2">
    <source>
        <dbReference type="EMBL" id="PWD51451.1"/>
    </source>
</evidence>
<dbReference type="EMBL" id="PYHR01000002">
    <property type="protein sequence ID" value="PWD51451.1"/>
    <property type="molecule type" value="Genomic_DNA"/>
</dbReference>
<sequence>MTAAHNPAALSPPDPRWAPRAEHLLHELRVALVDLPGTEHALLDHIGSTSVPGLAAKPFLDLQLRILPLPADLELSPRLAPLGWTRAQGSRPDSPGVHRDLPRGGEPVGDEVWRKSLWIHASESAVLHVRRLDSPWGRYTVDFRDWLRAHPDERERYADLKHRLADLEVGKADFDDYTRAKTVYFDAVQTTFEAWSRTRDGGSGRAVPPAASDRE</sequence>
<reference evidence="2 3" key="1">
    <citation type="submission" date="2018-03" db="EMBL/GenBank/DDBJ databases">
        <title>Genome assembly of novel Miniimonas species PCH200.</title>
        <authorList>
            <person name="Thakur V."/>
            <person name="Kumar V."/>
            <person name="Singh D."/>
        </authorList>
    </citation>
    <scope>NUCLEOTIDE SEQUENCE [LARGE SCALE GENOMIC DNA]</scope>
    <source>
        <strain evidence="2 3">PCH200</strain>
    </source>
</reference>
<name>A0A2U1ZWV0_9MICO</name>
<accession>A0A2U1ZWV0</accession>
<dbReference type="Proteomes" id="UP000245166">
    <property type="component" value="Unassembled WGS sequence"/>
</dbReference>
<protein>
    <submittedName>
        <fullName evidence="2">GrpB family protein</fullName>
    </submittedName>
</protein>
<gene>
    <name evidence="2" type="ORF">C8046_13080</name>
</gene>
<proteinExistence type="predicted"/>
<dbReference type="RefSeq" id="WP_109229832.1">
    <property type="nucleotide sequence ID" value="NZ_PYHR01000002.1"/>
</dbReference>
<organism evidence="2 3">
    <name type="scientific">Serinibacter arcticus</name>
    <dbReference type="NCBI Taxonomy" id="1655435"/>
    <lineage>
        <taxon>Bacteria</taxon>
        <taxon>Bacillati</taxon>
        <taxon>Actinomycetota</taxon>
        <taxon>Actinomycetes</taxon>
        <taxon>Micrococcales</taxon>
        <taxon>Beutenbergiaceae</taxon>
        <taxon>Serinibacter</taxon>
    </lineage>
</organism>
<comment type="caution">
    <text evidence="2">The sequence shown here is derived from an EMBL/GenBank/DDBJ whole genome shotgun (WGS) entry which is preliminary data.</text>
</comment>
<dbReference type="Gene3D" id="3.30.460.10">
    <property type="entry name" value="Beta Polymerase, domain 2"/>
    <property type="match status" value="1"/>
</dbReference>
<keyword evidence="3" id="KW-1185">Reference proteome</keyword>
<dbReference type="Pfam" id="PF04229">
    <property type="entry name" value="GrpB"/>
    <property type="match status" value="1"/>
</dbReference>
<dbReference type="SUPFAM" id="SSF81301">
    <property type="entry name" value="Nucleotidyltransferase"/>
    <property type="match status" value="1"/>
</dbReference>
<dbReference type="InterPro" id="IPR043519">
    <property type="entry name" value="NT_sf"/>
</dbReference>
<dbReference type="PANTHER" id="PTHR34822">
    <property type="entry name" value="GRPB DOMAIN PROTEIN (AFU_ORTHOLOGUE AFUA_1G01530)"/>
    <property type="match status" value="1"/>
</dbReference>
<dbReference type="InterPro" id="IPR007344">
    <property type="entry name" value="GrpB/CoaE"/>
</dbReference>
<dbReference type="AlphaFoldDB" id="A0A2U1ZWV0"/>
<evidence type="ECO:0000313" key="3">
    <source>
        <dbReference type="Proteomes" id="UP000245166"/>
    </source>
</evidence>
<dbReference type="OrthoDB" id="9799092at2"/>
<evidence type="ECO:0000256" key="1">
    <source>
        <dbReference type="SAM" id="MobiDB-lite"/>
    </source>
</evidence>